<dbReference type="PRINTS" id="PR01021">
    <property type="entry name" value="OMPADOMAIN"/>
</dbReference>
<name>A0A3B0WY06_9ZZZZ</name>
<dbReference type="InterPro" id="IPR006665">
    <property type="entry name" value="OmpA-like"/>
</dbReference>
<dbReference type="CDD" id="cd07185">
    <property type="entry name" value="OmpA_C-like"/>
    <property type="match status" value="1"/>
</dbReference>
<dbReference type="GO" id="GO:0051301">
    <property type="term" value="P:cell division"/>
    <property type="evidence" value="ECO:0007669"/>
    <property type="project" value="UniProtKB-KW"/>
</dbReference>
<keyword evidence="4" id="KW-0472">Membrane</keyword>
<dbReference type="InterPro" id="IPR039001">
    <property type="entry name" value="Pal"/>
</dbReference>
<evidence type="ECO:0000313" key="10">
    <source>
        <dbReference type="EMBL" id="VAW57330.1"/>
    </source>
</evidence>
<dbReference type="InterPro" id="IPR050330">
    <property type="entry name" value="Bact_OuterMem_StrucFunc"/>
</dbReference>
<dbReference type="PROSITE" id="PS51257">
    <property type="entry name" value="PROKAR_LIPOPROTEIN"/>
    <property type="match status" value="1"/>
</dbReference>
<dbReference type="EMBL" id="UOFF01000372">
    <property type="protein sequence ID" value="VAW57330.1"/>
    <property type="molecule type" value="Genomic_DNA"/>
</dbReference>
<dbReference type="InterPro" id="IPR006664">
    <property type="entry name" value="OMP_bac"/>
</dbReference>
<keyword evidence="3" id="KW-0732">Signal</keyword>
<protein>
    <submittedName>
        <fullName evidence="10">Tol-Pal system peptidoglycan-associated lipoprotein PAL</fullName>
    </submittedName>
</protein>
<accession>A0A3B0WY06</accession>
<dbReference type="NCBIfam" id="TIGR02802">
    <property type="entry name" value="Pal_lipo"/>
    <property type="match status" value="1"/>
</dbReference>
<evidence type="ECO:0000256" key="5">
    <source>
        <dbReference type="ARBA" id="ARBA00023139"/>
    </source>
</evidence>
<evidence type="ECO:0000256" key="1">
    <source>
        <dbReference type="ARBA" id="ARBA00004442"/>
    </source>
</evidence>
<keyword evidence="8" id="KW-0131">Cell cycle</keyword>
<dbReference type="InterPro" id="IPR036737">
    <property type="entry name" value="OmpA-like_sf"/>
</dbReference>
<keyword evidence="7 10" id="KW-0449">Lipoprotein</keyword>
<dbReference type="Gene3D" id="3.30.1330.60">
    <property type="entry name" value="OmpA-like domain"/>
    <property type="match status" value="1"/>
</dbReference>
<dbReference type="Pfam" id="PF00691">
    <property type="entry name" value="OmpA"/>
    <property type="match status" value="1"/>
</dbReference>
<dbReference type="PANTHER" id="PTHR30329">
    <property type="entry name" value="STATOR ELEMENT OF FLAGELLAR MOTOR COMPLEX"/>
    <property type="match status" value="1"/>
</dbReference>
<keyword evidence="2" id="KW-0132">Cell division</keyword>
<reference evidence="10" key="1">
    <citation type="submission" date="2018-06" db="EMBL/GenBank/DDBJ databases">
        <authorList>
            <person name="Zhirakovskaya E."/>
        </authorList>
    </citation>
    <scope>NUCLEOTIDE SEQUENCE</scope>
</reference>
<dbReference type="InterPro" id="IPR014169">
    <property type="entry name" value="Pal_lipo_C"/>
</dbReference>
<keyword evidence="6" id="KW-0998">Cell outer membrane</keyword>
<feature type="domain" description="OmpA-like" evidence="9">
    <location>
        <begin position="73"/>
        <end position="187"/>
    </location>
</feature>
<dbReference type="PANTHER" id="PTHR30329:SF21">
    <property type="entry name" value="LIPOPROTEIN YIAD-RELATED"/>
    <property type="match status" value="1"/>
</dbReference>
<evidence type="ECO:0000259" key="9">
    <source>
        <dbReference type="PROSITE" id="PS51123"/>
    </source>
</evidence>
<dbReference type="PROSITE" id="PS51123">
    <property type="entry name" value="OMPA_2"/>
    <property type="match status" value="1"/>
</dbReference>
<proteinExistence type="inferred from homology"/>
<dbReference type="AlphaFoldDB" id="A0A3B0WY06"/>
<evidence type="ECO:0000256" key="4">
    <source>
        <dbReference type="ARBA" id="ARBA00023136"/>
    </source>
</evidence>
<evidence type="ECO:0000256" key="3">
    <source>
        <dbReference type="ARBA" id="ARBA00022729"/>
    </source>
</evidence>
<evidence type="ECO:0000256" key="2">
    <source>
        <dbReference type="ARBA" id="ARBA00022618"/>
    </source>
</evidence>
<organism evidence="10">
    <name type="scientific">hydrothermal vent metagenome</name>
    <dbReference type="NCBI Taxonomy" id="652676"/>
    <lineage>
        <taxon>unclassified sequences</taxon>
        <taxon>metagenomes</taxon>
        <taxon>ecological metagenomes</taxon>
    </lineage>
</organism>
<evidence type="ECO:0000256" key="6">
    <source>
        <dbReference type="ARBA" id="ARBA00023237"/>
    </source>
</evidence>
<evidence type="ECO:0000256" key="8">
    <source>
        <dbReference type="ARBA" id="ARBA00023306"/>
    </source>
</evidence>
<dbReference type="SUPFAM" id="SSF103088">
    <property type="entry name" value="OmpA-like"/>
    <property type="match status" value="1"/>
</dbReference>
<comment type="subcellular location">
    <subcellularLocation>
        <location evidence="1">Cell outer membrane</location>
    </subcellularLocation>
</comment>
<dbReference type="GO" id="GO:0009279">
    <property type="term" value="C:cell outer membrane"/>
    <property type="evidence" value="ECO:0007669"/>
    <property type="project" value="UniProtKB-SubCell"/>
</dbReference>
<dbReference type="HAMAP" id="MF_02204">
    <property type="entry name" value="Pal"/>
    <property type="match status" value="1"/>
</dbReference>
<sequence length="187" mass="20806">MKFMKLVSTLVLVGLLASCAENIKEEGVDDDYPEEKVQTNLKDAQTGVLNDTNSSDGMSLNSDVVSYDRSAINDSDSVLATKIIYFKYDSDEINGESQELIAHHGKYLASNPDMMLNLEGHADERGSPEYNIALANRRALSVRRLILFQGGNADQIKVISYGEEKPVSLGHDEESWGMNRRVELVYQ</sequence>
<evidence type="ECO:0000256" key="7">
    <source>
        <dbReference type="ARBA" id="ARBA00023288"/>
    </source>
</evidence>
<keyword evidence="5" id="KW-0564">Palmitate</keyword>
<gene>
    <name evidence="10" type="ORF">MNBD_GAMMA07-1224</name>
</gene>